<sequence length="130" mass="14144">MRFSTILVILAVASGALADLHNTAWCVNRKAKIAKRGGVVYSYYYADDHTKQACGAYRGRNTGSKQWDQCLDCTEGHDGRGAVCKSGAKHIGGDEMDHYCKQAGAFGSQPTKLLRGETVLCTLINLMLRS</sequence>
<evidence type="ECO:0000313" key="3">
    <source>
        <dbReference type="Proteomes" id="UP000559256"/>
    </source>
</evidence>
<keyword evidence="1" id="KW-0732">Signal</keyword>
<protein>
    <submittedName>
        <fullName evidence="2">Uncharacterized protein</fullName>
    </submittedName>
</protein>
<reference evidence="2 3" key="1">
    <citation type="journal article" date="2020" name="ISME J.">
        <title>Uncovering the hidden diversity of litter-decomposition mechanisms in mushroom-forming fungi.</title>
        <authorList>
            <person name="Floudas D."/>
            <person name="Bentzer J."/>
            <person name="Ahren D."/>
            <person name="Johansson T."/>
            <person name="Persson P."/>
            <person name="Tunlid A."/>
        </authorList>
    </citation>
    <scope>NUCLEOTIDE SEQUENCE [LARGE SCALE GENOMIC DNA]</scope>
    <source>
        <strain evidence="2 3">CBS 291.85</strain>
    </source>
</reference>
<dbReference type="AlphaFoldDB" id="A0A8H5LL62"/>
<dbReference type="Proteomes" id="UP000559256">
    <property type="component" value="Unassembled WGS sequence"/>
</dbReference>
<organism evidence="2 3">
    <name type="scientific">Tetrapyrgos nigripes</name>
    <dbReference type="NCBI Taxonomy" id="182062"/>
    <lineage>
        <taxon>Eukaryota</taxon>
        <taxon>Fungi</taxon>
        <taxon>Dikarya</taxon>
        <taxon>Basidiomycota</taxon>
        <taxon>Agaricomycotina</taxon>
        <taxon>Agaricomycetes</taxon>
        <taxon>Agaricomycetidae</taxon>
        <taxon>Agaricales</taxon>
        <taxon>Marasmiineae</taxon>
        <taxon>Marasmiaceae</taxon>
        <taxon>Tetrapyrgos</taxon>
    </lineage>
</organism>
<dbReference type="OrthoDB" id="3489571at2759"/>
<dbReference type="EMBL" id="JAACJM010000041">
    <property type="protein sequence ID" value="KAF5361311.1"/>
    <property type="molecule type" value="Genomic_DNA"/>
</dbReference>
<name>A0A8H5LL62_9AGAR</name>
<gene>
    <name evidence="2" type="ORF">D9758_010290</name>
</gene>
<proteinExistence type="predicted"/>
<evidence type="ECO:0000313" key="2">
    <source>
        <dbReference type="EMBL" id="KAF5361311.1"/>
    </source>
</evidence>
<keyword evidence="3" id="KW-1185">Reference proteome</keyword>
<accession>A0A8H5LL62</accession>
<comment type="caution">
    <text evidence="2">The sequence shown here is derived from an EMBL/GenBank/DDBJ whole genome shotgun (WGS) entry which is preliminary data.</text>
</comment>
<evidence type="ECO:0000256" key="1">
    <source>
        <dbReference type="SAM" id="SignalP"/>
    </source>
</evidence>
<feature type="signal peptide" evidence="1">
    <location>
        <begin position="1"/>
        <end position="18"/>
    </location>
</feature>
<feature type="chain" id="PRO_5034678970" evidence="1">
    <location>
        <begin position="19"/>
        <end position="130"/>
    </location>
</feature>